<feature type="compositionally biased region" description="Basic and acidic residues" evidence="1">
    <location>
        <begin position="1"/>
        <end position="10"/>
    </location>
</feature>
<protein>
    <submittedName>
        <fullName evidence="3">Uncharacterized protein</fullName>
    </submittedName>
</protein>
<keyword evidence="2" id="KW-0812">Transmembrane</keyword>
<feature type="compositionally biased region" description="Basic and acidic residues" evidence="1">
    <location>
        <begin position="82"/>
        <end position="113"/>
    </location>
</feature>
<accession>A0A367L1X2</accession>
<comment type="caution">
    <text evidence="3">The sequence shown here is derived from an EMBL/GenBank/DDBJ whole genome shotgun (WGS) entry which is preliminary data.</text>
</comment>
<feature type="compositionally biased region" description="Basic and acidic residues" evidence="1">
    <location>
        <begin position="61"/>
        <end position="71"/>
    </location>
</feature>
<keyword evidence="2" id="KW-0472">Membrane</keyword>
<gene>
    <name evidence="3" type="ORF">L249_8912</name>
</gene>
<evidence type="ECO:0000256" key="1">
    <source>
        <dbReference type="SAM" id="MobiDB-lite"/>
    </source>
</evidence>
<feature type="compositionally biased region" description="Acidic residues" evidence="1">
    <location>
        <begin position="114"/>
        <end position="123"/>
    </location>
</feature>
<sequence>MTEARTEGKPSARKRRRHGAMGPREANRRMSHARAEAKLEASGEKLTGDEDASPDSQLIPSKEEAKIERQSSEPSLANRQDGPQRYENRVRRGDGLERSGEAPRQHQGGHEDVGGDEAPEEGEPFACHVGKRIMSPRRELDRVIVIILASSMLSFFFFFFVITVI</sequence>
<evidence type="ECO:0000313" key="3">
    <source>
        <dbReference type="EMBL" id="RCI08415.1"/>
    </source>
</evidence>
<dbReference type="Proteomes" id="UP000253664">
    <property type="component" value="Unassembled WGS sequence"/>
</dbReference>
<dbReference type="AlphaFoldDB" id="A0A367L1X2"/>
<reference evidence="3 4" key="1">
    <citation type="journal article" date="2015" name="BMC Genomics">
        <title>Insights from the genome of Ophiocordyceps polyrhachis-furcata to pathogenicity and host specificity in insect fungi.</title>
        <authorList>
            <person name="Wichadakul D."/>
            <person name="Kobmoo N."/>
            <person name="Ingsriswang S."/>
            <person name="Tangphatsornruang S."/>
            <person name="Chantasingh D."/>
            <person name="Luangsa-ard J.J."/>
            <person name="Eurwilaichitr L."/>
        </authorList>
    </citation>
    <scope>NUCLEOTIDE SEQUENCE [LARGE SCALE GENOMIC DNA]</scope>
    <source>
        <strain evidence="3 4">BCC 54312</strain>
    </source>
</reference>
<organism evidence="3 4">
    <name type="scientific">Ophiocordyceps polyrhachis-furcata BCC 54312</name>
    <dbReference type="NCBI Taxonomy" id="1330021"/>
    <lineage>
        <taxon>Eukaryota</taxon>
        <taxon>Fungi</taxon>
        <taxon>Dikarya</taxon>
        <taxon>Ascomycota</taxon>
        <taxon>Pezizomycotina</taxon>
        <taxon>Sordariomycetes</taxon>
        <taxon>Hypocreomycetidae</taxon>
        <taxon>Hypocreales</taxon>
        <taxon>Ophiocordycipitaceae</taxon>
        <taxon>Ophiocordyceps</taxon>
    </lineage>
</organism>
<name>A0A367L1X2_9HYPO</name>
<feature type="transmembrane region" description="Helical" evidence="2">
    <location>
        <begin position="143"/>
        <end position="164"/>
    </location>
</feature>
<proteinExistence type="predicted"/>
<feature type="compositionally biased region" description="Basic and acidic residues" evidence="1">
    <location>
        <begin position="25"/>
        <end position="48"/>
    </location>
</feature>
<dbReference type="EMBL" id="LKCN02000019">
    <property type="protein sequence ID" value="RCI08415.1"/>
    <property type="molecule type" value="Genomic_DNA"/>
</dbReference>
<evidence type="ECO:0000313" key="4">
    <source>
        <dbReference type="Proteomes" id="UP000253664"/>
    </source>
</evidence>
<evidence type="ECO:0000256" key="2">
    <source>
        <dbReference type="SAM" id="Phobius"/>
    </source>
</evidence>
<keyword evidence="2" id="KW-1133">Transmembrane helix</keyword>
<keyword evidence="4" id="KW-1185">Reference proteome</keyword>
<feature type="region of interest" description="Disordered" evidence="1">
    <location>
        <begin position="1"/>
        <end position="123"/>
    </location>
</feature>